<dbReference type="GO" id="GO:0016705">
    <property type="term" value="F:oxidoreductase activity, acting on paired donors, with incorporation or reduction of molecular oxygen"/>
    <property type="evidence" value="ECO:0007669"/>
    <property type="project" value="InterPro"/>
</dbReference>
<dbReference type="InterPro" id="IPR002401">
    <property type="entry name" value="Cyt_P450_E_grp-I"/>
</dbReference>
<keyword evidence="7 9" id="KW-0408">Iron</keyword>
<dbReference type="GO" id="GO:0005506">
    <property type="term" value="F:iron ion binding"/>
    <property type="evidence" value="ECO:0007669"/>
    <property type="project" value="InterPro"/>
</dbReference>
<dbReference type="PRINTS" id="PR00463">
    <property type="entry name" value="EP450I"/>
</dbReference>
<keyword evidence="10" id="KW-1133">Transmembrane helix</keyword>
<accession>A0A2I2FY48</accession>
<comment type="cofactor">
    <cofactor evidence="1 9">
        <name>heme</name>
        <dbReference type="ChEBI" id="CHEBI:30413"/>
    </cofactor>
</comment>
<comment type="similarity">
    <text evidence="3">Belongs to the cytochrome P450 family.</text>
</comment>
<keyword evidence="12" id="KW-1185">Reference proteome</keyword>
<dbReference type="VEuPathDB" id="FungiDB:P170DRAFT_512222"/>
<evidence type="ECO:0000256" key="4">
    <source>
        <dbReference type="ARBA" id="ARBA00022617"/>
    </source>
</evidence>
<keyword evidence="5 9" id="KW-0479">Metal-binding</keyword>
<dbReference type="STRING" id="1392250.A0A2I2FY48"/>
<dbReference type="GeneID" id="36562675"/>
<evidence type="ECO:0000256" key="1">
    <source>
        <dbReference type="ARBA" id="ARBA00001971"/>
    </source>
</evidence>
<gene>
    <name evidence="11" type="ORF">P170DRAFT_512222</name>
</gene>
<evidence type="ECO:0000256" key="6">
    <source>
        <dbReference type="ARBA" id="ARBA00023002"/>
    </source>
</evidence>
<comment type="caution">
    <text evidence="11">The sequence shown here is derived from an EMBL/GenBank/DDBJ whole genome shotgun (WGS) entry which is preliminary data.</text>
</comment>
<evidence type="ECO:0000256" key="2">
    <source>
        <dbReference type="ARBA" id="ARBA00005179"/>
    </source>
</evidence>
<dbReference type="Pfam" id="PF00067">
    <property type="entry name" value="p450"/>
    <property type="match status" value="1"/>
</dbReference>
<dbReference type="PANTHER" id="PTHR24305:SF107">
    <property type="entry name" value="P450, PUTATIVE (EUROFUNG)-RELATED"/>
    <property type="match status" value="1"/>
</dbReference>
<dbReference type="EMBL" id="MSFO01000007">
    <property type="protein sequence ID" value="PLB45553.1"/>
    <property type="molecule type" value="Genomic_DNA"/>
</dbReference>
<dbReference type="Gene3D" id="1.10.630.10">
    <property type="entry name" value="Cytochrome P450"/>
    <property type="match status" value="1"/>
</dbReference>
<evidence type="ECO:0000256" key="3">
    <source>
        <dbReference type="ARBA" id="ARBA00010617"/>
    </source>
</evidence>
<evidence type="ECO:0000313" key="11">
    <source>
        <dbReference type="EMBL" id="PLB45553.1"/>
    </source>
</evidence>
<feature type="binding site" description="axial binding residue" evidence="9">
    <location>
        <position position="474"/>
    </location>
    <ligand>
        <name>heme</name>
        <dbReference type="ChEBI" id="CHEBI:30413"/>
    </ligand>
    <ligandPart>
        <name>Fe</name>
        <dbReference type="ChEBI" id="CHEBI:18248"/>
    </ligandPart>
</feature>
<protein>
    <submittedName>
        <fullName evidence="11">Cytochrome P450 71B25</fullName>
    </submittedName>
</protein>
<dbReference type="PRINTS" id="PR00385">
    <property type="entry name" value="P450"/>
</dbReference>
<dbReference type="InterPro" id="IPR050121">
    <property type="entry name" value="Cytochrome_P450_monoxygenase"/>
</dbReference>
<keyword evidence="6" id="KW-0560">Oxidoreductase</keyword>
<dbReference type="PANTHER" id="PTHR24305">
    <property type="entry name" value="CYTOCHROME P450"/>
    <property type="match status" value="1"/>
</dbReference>
<comment type="pathway">
    <text evidence="2">Secondary metabolite biosynthesis.</text>
</comment>
<keyword evidence="4 9" id="KW-0349">Heme</keyword>
<dbReference type="SUPFAM" id="SSF48264">
    <property type="entry name" value="Cytochrome P450"/>
    <property type="match status" value="1"/>
</dbReference>
<keyword evidence="8" id="KW-0503">Monooxygenase</keyword>
<reference evidence="11 12" key="1">
    <citation type="submission" date="2016-12" db="EMBL/GenBank/DDBJ databases">
        <title>The genomes of Aspergillus section Nigri reveals drivers in fungal speciation.</title>
        <authorList>
            <consortium name="DOE Joint Genome Institute"/>
            <person name="Vesth T.C."/>
            <person name="Nybo J."/>
            <person name="Theobald S."/>
            <person name="Brandl J."/>
            <person name="Frisvad J.C."/>
            <person name="Nielsen K.F."/>
            <person name="Lyhne E.K."/>
            <person name="Kogle M.E."/>
            <person name="Kuo A."/>
            <person name="Riley R."/>
            <person name="Clum A."/>
            <person name="Nolan M."/>
            <person name="Lipzen A."/>
            <person name="Salamov A."/>
            <person name="Henrissat B."/>
            <person name="Wiebenga A."/>
            <person name="De Vries R.P."/>
            <person name="Grigoriev I.V."/>
            <person name="Mortensen U.H."/>
            <person name="Andersen M.R."/>
            <person name="Baker S.E."/>
        </authorList>
    </citation>
    <scope>NUCLEOTIDE SEQUENCE [LARGE SCALE GENOMIC DNA]</scope>
    <source>
        <strain evidence="11 12">IBT 23096</strain>
    </source>
</reference>
<organism evidence="11 12">
    <name type="scientific">Aspergillus steynii IBT 23096</name>
    <dbReference type="NCBI Taxonomy" id="1392250"/>
    <lineage>
        <taxon>Eukaryota</taxon>
        <taxon>Fungi</taxon>
        <taxon>Dikarya</taxon>
        <taxon>Ascomycota</taxon>
        <taxon>Pezizomycotina</taxon>
        <taxon>Eurotiomycetes</taxon>
        <taxon>Eurotiomycetidae</taxon>
        <taxon>Eurotiales</taxon>
        <taxon>Aspergillaceae</taxon>
        <taxon>Aspergillus</taxon>
        <taxon>Aspergillus subgen. Circumdati</taxon>
    </lineage>
</organism>
<dbReference type="CDD" id="cd11051">
    <property type="entry name" value="CYP59-like"/>
    <property type="match status" value="1"/>
</dbReference>
<name>A0A2I2FY48_9EURO</name>
<feature type="transmembrane region" description="Helical" evidence="10">
    <location>
        <begin position="6"/>
        <end position="30"/>
    </location>
</feature>
<evidence type="ECO:0000256" key="10">
    <source>
        <dbReference type="SAM" id="Phobius"/>
    </source>
</evidence>
<dbReference type="GO" id="GO:0004497">
    <property type="term" value="F:monooxygenase activity"/>
    <property type="evidence" value="ECO:0007669"/>
    <property type="project" value="UniProtKB-KW"/>
</dbReference>
<dbReference type="InterPro" id="IPR001128">
    <property type="entry name" value="Cyt_P450"/>
</dbReference>
<keyword evidence="10" id="KW-0812">Transmembrane</keyword>
<evidence type="ECO:0000256" key="5">
    <source>
        <dbReference type="ARBA" id="ARBA00022723"/>
    </source>
</evidence>
<dbReference type="OrthoDB" id="10029320at2759"/>
<evidence type="ECO:0000256" key="9">
    <source>
        <dbReference type="PIRSR" id="PIRSR602401-1"/>
    </source>
</evidence>
<dbReference type="Proteomes" id="UP000234275">
    <property type="component" value="Unassembled WGS sequence"/>
</dbReference>
<proteinExistence type="inferred from homology"/>
<evidence type="ECO:0000256" key="8">
    <source>
        <dbReference type="ARBA" id="ARBA00023033"/>
    </source>
</evidence>
<dbReference type="GO" id="GO:0020037">
    <property type="term" value="F:heme binding"/>
    <property type="evidence" value="ECO:0007669"/>
    <property type="project" value="InterPro"/>
</dbReference>
<dbReference type="InterPro" id="IPR036396">
    <property type="entry name" value="Cyt_P450_sf"/>
</dbReference>
<sequence>MYNLEWKAIAGQALTILALSAFVVFLYKLVKMRMIFYRLKKQGLPMPTWDFVAGHLKVLPELLKQLPKGSQQSDAFTILSRNFPETDSCFYIDLWPFTMPLLVVTSPDLAVQACQTYALPKPDILNAFVDPLAGGPTMFTQNGPEWKRSRDLFNNRFSTNVLMKLAPKIVKEAEVYVDVLREHARKGDMFFLDKITCDYVMDIIGVLTLNARLQSQRQHNPLAAAMRSSIEWHCQDEELNPFKRWNPMRPLIEWHNGRTMNRYIGQELEKRYEEWKRSDNPVEVGSIMDLVIAESMKKKQDTASHLDPAFKTWATQHIRLFLFVGHDATASTIVYSLYLMSKHPDILARVRAEHDAVFGPDLSTTASQLSTTPELINRLPYTLAVIKETLRLFSPASGMREGQPNVNLRSHRQGTLFPTSNLYIWIIHGAIHRNPDYWPSPHEFLPDRWLVGPEDPLYPARGAWRPFEHGLRDCVGQNLALLDIKITLALTVRAFNFTDQYEQWDRIHPLPGNGVRTVFGERAYQIPLGGAHPADGLPCKVRVREV</sequence>
<dbReference type="AlphaFoldDB" id="A0A2I2FY48"/>
<evidence type="ECO:0000256" key="7">
    <source>
        <dbReference type="ARBA" id="ARBA00023004"/>
    </source>
</evidence>
<dbReference type="RefSeq" id="XP_024700855.1">
    <property type="nucleotide sequence ID" value="XM_024854969.1"/>
</dbReference>
<keyword evidence="10" id="KW-0472">Membrane</keyword>
<evidence type="ECO:0000313" key="12">
    <source>
        <dbReference type="Proteomes" id="UP000234275"/>
    </source>
</evidence>